<evidence type="ECO:0000313" key="1">
    <source>
        <dbReference type="EMBL" id="KAJ7747713.1"/>
    </source>
</evidence>
<dbReference type="EMBL" id="JARKIB010000075">
    <property type="protein sequence ID" value="KAJ7747713.1"/>
    <property type="molecule type" value="Genomic_DNA"/>
</dbReference>
<sequence length="154" mass="17643">MSKLPAEHDTLLQVQIGLWHFKLFDHVWTVSDPQTVLQTSATWNSLGRPKLCSNAEFNQARPFRGPQTLHQVLIHAEFLRGCHFDFELGNSTTHVIPGTRRPVDQLQVQSSIELFFRTLLYACLSASFDLFLGFNHAQIRQLRILTQHSTSTPF</sequence>
<organism evidence="1 2">
    <name type="scientific">Mycena metata</name>
    <dbReference type="NCBI Taxonomy" id="1033252"/>
    <lineage>
        <taxon>Eukaryota</taxon>
        <taxon>Fungi</taxon>
        <taxon>Dikarya</taxon>
        <taxon>Basidiomycota</taxon>
        <taxon>Agaricomycotina</taxon>
        <taxon>Agaricomycetes</taxon>
        <taxon>Agaricomycetidae</taxon>
        <taxon>Agaricales</taxon>
        <taxon>Marasmiineae</taxon>
        <taxon>Mycenaceae</taxon>
        <taxon>Mycena</taxon>
    </lineage>
</organism>
<evidence type="ECO:0000313" key="2">
    <source>
        <dbReference type="Proteomes" id="UP001215598"/>
    </source>
</evidence>
<gene>
    <name evidence="1" type="ORF">B0H16DRAFT_1461814</name>
</gene>
<reference evidence="1" key="1">
    <citation type="submission" date="2023-03" db="EMBL/GenBank/DDBJ databases">
        <title>Massive genome expansion in bonnet fungi (Mycena s.s.) driven by repeated elements and novel gene families across ecological guilds.</title>
        <authorList>
            <consortium name="Lawrence Berkeley National Laboratory"/>
            <person name="Harder C.B."/>
            <person name="Miyauchi S."/>
            <person name="Viragh M."/>
            <person name="Kuo A."/>
            <person name="Thoen E."/>
            <person name="Andreopoulos B."/>
            <person name="Lu D."/>
            <person name="Skrede I."/>
            <person name="Drula E."/>
            <person name="Henrissat B."/>
            <person name="Morin E."/>
            <person name="Kohler A."/>
            <person name="Barry K."/>
            <person name="LaButti K."/>
            <person name="Morin E."/>
            <person name="Salamov A."/>
            <person name="Lipzen A."/>
            <person name="Mereny Z."/>
            <person name="Hegedus B."/>
            <person name="Baldrian P."/>
            <person name="Stursova M."/>
            <person name="Weitz H."/>
            <person name="Taylor A."/>
            <person name="Grigoriev I.V."/>
            <person name="Nagy L.G."/>
            <person name="Martin F."/>
            <person name="Kauserud H."/>
        </authorList>
    </citation>
    <scope>NUCLEOTIDE SEQUENCE</scope>
    <source>
        <strain evidence="1">CBHHK182m</strain>
    </source>
</reference>
<dbReference type="AlphaFoldDB" id="A0AAD7IPE0"/>
<keyword evidence="2" id="KW-1185">Reference proteome</keyword>
<protein>
    <submittedName>
        <fullName evidence="1">Uncharacterized protein</fullName>
    </submittedName>
</protein>
<accession>A0AAD7IPE0</accession>
<proteinExistence type="predicted"/>
<dbReference type="Proteomes" id="UP001215598">
    <property type="component" value="Unassembled WGS sequence"/>
</dbReference>
<name>A0AAD7IPE0_9AGAR</name>
<comment type="caution">
    <text evidence="1">The sequence shown here is derived from an EMBL/GenBank/DDBJ whole genome shotgun (WGS) entry which is preliminary data.</text>
</comment>